<accession>A0ABR9EFW6</accession>
<keyword evidence="1" id="KW-1133">Transmembrane helix</keyword>
<feature type="transmembrane region" description="Helical" evidence="1">
    <location>
        <begin position="6"/>
        <end position="23"/>
    </location>
</feature>
<dbReference type="Proteomes" id="UP000615755">
    <property type="component" value="Unassembled WGS sequence"/>
</dbReference>
<keyword evidence="1" id="KW-0472">Membrane</keyword>
<organism evidence="2 3">
    <name type="scientific">Pseudoalteromonas aurantia 208</name>
    <dbReference type="NCBI Taxonomy" id="1314867"/>
    <lineage>
        <taxon>Bacteria</taxon>
        <taxon>Pseudomonadati</taxon>
        <taxon>Pseudomonadota</taxon>
        <taxon>Gammaproteobacteria</taxon>
        <taxon>Alteromonadales</taxon>
        <taxon>Pseudoalteromonadaceae</taxon>
        <taxon>Pseudoalteromonas</taxon>
    </lineage>
</organism>
<evidence type="ECO:0000313" key="3">
    <source>
        <dbReference type="Proteomes" id="UP000615755"/>
    </source>
</evidence>
<reference evidence="2 3" key="1">
    <citation type="submission" date="2015-03" db="EMBL/GenBank/DDBJ databases">
        <title>Genome sequence of Pseudoalteromonas aurantia.</title>
        <authorList>
            <person name="Xie B.-B."/>
            <person name="Rong J.-C."/>
            <person name="Qin Q.-L."/>
            <person name="Zhang Y.-Z."/>
        </authorList>
    </citation>
    <scope>NUCLEOTIDE SEQUENCE [LARGE SCALE GENOMIC DNA]</scope>
    <source>
        <strain evidence="2 3">208</strain>
    </source>
</reference>
<comment type="caution">
    <text evidence="2">The sequence shown here is derived from an EMBL/GenBank/DDBJ whole genome shotgun (WGS) entry which is preliminary data.</text>
</comment>
<evidence type="ECO:0000256" key="1">
    <source>
        <dbReference type="SAM" id="Phobius"/>
    </source>
</evidence>
<sequence length="375" mass="42047">MSRKQVGIIVFYTLLGILLYLSYTPVVGLMQLSNDDVLLIESKDNGSALVTKSEDIELKETRNQRINLLKIKADTIRTSALKLGGLSKPKIFNYEGNWCIAAQDLSKEDQAYAYNQYLDWLKKKEMGPLSYVNNNLVSDNMQNYLQMDVKTLQDAAFGGDLGALRALASGVNDEISRALSYKAAQRLTAIGEWDAGISTLVIDDLSEAEFIMDEDATKAQQHIVRALSYAEIAFQQASTAGLSSLLIVLKDSPQLQRLMSRIDESLVEGSVSRLIADIDKTRLAEGLRPFEEMTVPRVALSVFQQSIAKMYDEGGNAEFLRLLQDKTLFPGYWQVQYLDTPCIKRRIATREANFHLIPAIQEEIRSLQNQFDTVP</sequence>
<keyword evidence="1" id="KW-0812">Transmembrane</keyword>
<keyword evidence="3" id="KW-1185">Reference proteome</keyword>
<proteinExistence type="predicted"/>
<name>A0ABR9EFW6_9GAMM</name>
<evidence type="ECO:0000313" key="2">
    <source>
        <dbReference type="EMBL" id="MBE0369804.1"/>
    </source>
</evidence>
<dbReference type="EMBL" id="AQGV01000014">
    <property type="protein sequence ID" value="MBE0369804.1"/>
    <property type="molecule type" value="Genomic_DNA"/>
</dbReference>
<dbReference type="RefSeq" id="WP_192509007.1">
    <property type="nucleotide sequence ID" value="NZ_AQGV01000014.1"/>
</dbReference>
<protein>
    <submittedName>
        <fullName evidence="2">Uncharacterized protein</fullName>
    </submittedName>
</protein>
<gene>
    <name evidence="2" type="ORF">PAUR_a4381</name>
</gene>